<reference evidence="1" key="2">
    <citation type="journal article" date="2015" name="Fish Shellfish Immunol.">
        <title>Early steps in the European eel (Anguilla anguilla)-Vibrio vulnificus interaction in the gills: Role of the RtxA13 toxin.</title>
        <authorList>
            <person name="Callol A."/>
            <person name="Pajuelo D."/>
            <person name="Ebbesson L."/>
            <person name="Teles M."/>
            <person name="MacKenzie S."/>
            <person name="Amaro C."/>
        </authorList>
    </citation>
    <scope>NUCLEOTIDE SEQUENCE</scope>
</reference>
<evidence type="ECO:0000313" key="1">
    <source>
        <dbReference type="EMBL" id="JAH51855.1"/>
    </source>
</evidence>
<organism evidence="1">
    <name type="scientific">Anguilla anguilla</name>
    <name type="common">European freshwater eel</name>
    <name type="synonym">Muraena anguilla</name>
    <dbReference type="NCBI Taxonomy" id="7936"/>
    <lineage>
        <taxon>Eukaryota</taxon>
        <taxon>Metazoa</taxon>
        <taxon>Chordata</taxon>
        <taxon>Craniata</taxon>
        <taxon>Vertebrata</taxon>
        <taxon>Euteleostomi</taxon>
        <taxon>Actinopterygii</taxon>
        <taxon>Neopterygii</taxon>
        <taxon>Teleostei</taxon>
        <taxon>Anguilliformes</taxon>
        <taxon>Anguillidae</taxon>
        <taxon>Anguilla</taxon>
    </lineage>
</organism>
<dbReference type="AlphaFoldDB" id="A0A0E9TG39"/>
<name>A0A0E9TG39_ANGAN</name>
<dbReference type="EMBL" id="GBXM01056722">
    <property type="protein sequence ID" value="JAH51855.1"/>
    <property type="molecule type" value="Transcribed_RNA"/>
</dbReference>
<protein>
    <submittedName>
        <fullName evidence="1">Uncharacterized protein</fullName>
    </submittedName>
</protein>
<sequence length="27" mass="2975">MCSPVDILRNRCGCLIIIQLLPAAETM</sequence>
<proteinExistence type="predicted"/>
<reference evidence="1" key="1">
    <citation type="submission" date="2014-11" db="EMBL/GenBank/DDBJ databases">
        <authorList>
            <person name="Amaro Gonzalez C."/>
        </authorList>
    </citation>
    <scope>NUCLEOTIDE SEQUENCE</scope>
</reference>
<accession>A0A0E9TG39</accession>